<dbReference type="RefSeq" id="WP_216519840.1">
    <property type="nucleotide sequence ID" value="NZ_JAHLPM010000009.1"/>
</dbReference>
<gene>
    <name evidence="5" type="ORF">KQI42_11310</name>
</gene>
<keyword evidence="6" id="KW-1185">Reference proteome</keyword>
<accession>A0ABS6E6Q3</accession>
<evidence type="ECO:0000256" key="1">
    <source>
        <dbReference type="ARBA" id="ARBA00022723"/>
    </source>
</evidence>
<dbReference type="NCBIfam" id="TIGR04105">
    <property type="entry name" value="FeFe_hydrog_B1"/>
    <property type="match status" value="1"/>
</dbReference>
<sequence length="488" mass="53774">MEKVRKFENDVQLIKYLVLKEVSKLALEGTLEEKVDTIPNVIDPGPEPRIRCCIYKEREITKGRIKLAMGGDKTSKNIIEVIDAACDECPINRFFITEACRGCLAHRCSENCPKDAIFHVAGRAYIDQNKCIECGRCKEACPYNAIADVMRPCKRACLADAISFNDAKKAVINSEKCIQCGACVIQCPFGAIMDKSYIVDVINLLKEAKDNDDVHVYAAIAPAIASQFTYARIEQVVCGIKALGFHDVIEVALGADMVSLHEAKEFAETIGEKGVVTTSCCPAFVSYIKKNYPMLEEKISNTVSPMVAISRLIKHVDPKAKVIFIGPCTAKKAEMMEEELRGDTDYVLTFEELAAMLDAAEIDLENCTVGELNNASYYGRIFARSGGVTEAVEHVVATKGIETDFRPVKCNGLKECDRALKMAKVNRLDGNFIEGMACPGGCIAGPASLHHGPKDKNEVDKYGQLAIEEDINSSLRIFELEDINLDRK</sequence>
<dbReference type="PROSITE" id="PS00198">
    <property type="entry name" value="4FE4S_FER_1"/>
    <property type="match status" value="1"/>
</dbReference>
<organism evidence="5 6">
    <name type="scientific">Tissierella simiarum</name>
    <dbReference type="NCBI Taxonomy" id="2841534"/>
    <lineage>
        <taxon>Bacteria</taxon>
        <taxon>Bacillati</taxon>
        <taxon>Bacillota</taxon>
        <taxon>Tissierellia</taxon>
        <taxon>Tissierellales</taxon>
        <taxon>Tissierellaceae</taxon>
        <taxon>Tissierella</taxon>
    </lineage>
</organism>
<dbReference type="Pfam" id="PF02906">
    <property type="entry name" value="Fe_hyd_lg_C"/>
    <property type="match status" value="1"/>
</dbReference>
<keyword evidence="1" id="KW-0479">Metal-binding</keyword>
<dbReference type="InterPro" id="IPR017896">
    <property type="entry name" value="4Fe4S_Fe-S-bd"/>
</dbReference>
<dbReference type="EMBL" id="JAHLPM010000009">
    <property type="protein sequence ID" value="MBU5438603.1"/>
    <property type="molecule type" value="Genomic_DNA"/>
</dbReference>
<dbReference type="InterPro" id="IPR050340">
    <property type="entry name" value="Cytosolic_Fe-S_CAF"/>
</dbReference>
<evidence type="ECO:0000256" key="3">
    <source>
        <dbReference type="ARBA" id="ARBA00023014"/>
    </source>
</evidence>
<evidence type="ECO:0000313" key="6">
    <source>
        <dbReference type="Proteomes" id="UP000749471"/>
    </source>
</evidence>
<reference evidence="5 6" key="1">
    <citation type="submission" date="2021-06" db="EMBL/GenBank/DDBJ databases">
        <authorList>
            <person name="Sun Q."/>
            <person name="Li D."/>
        </authorList>
    </citation>
    <scope>NUCLEOTIDE SEQUENCE [LARGE SCALE GENOMIC DNA]</scope>
    <source>
        <strain evidence="5 6">MSJ-40</strain>
    </source>
</reference>
<dbReference type="Proteomes" id="UP000749471">
    <property type="component" value="Unassembled WGS sequence"/>
</dbReference>
<feature type="domain" description="4Fe-4S ferredoxin-type" evidence="4">
    <location>
        <begin position="122"/>
        <end position="152"/>
    </location>
</feature>
<evidence type="ECO:0000259" key="4">
    <source>
        <dbReference type="PROSITE" id="PS51379"/>
    </source>
</evidence>
<name>A0ABS6E6Q3_9FIRM</name>
<dbReference type="PANTHER" id="PTHR11615">
    <property type="entry name" value="NITRATE, FORMATE, IRON DEHYDROGENASE"/>
    <property type="match status" value="1"/>
</dbReference>
<dbReference type="PROSITE" id="PS51379">
    <property type="entry name" value="4FE4S_FER_2"/>
    <property type="match status" value="2"/>
</dbReference>
<evidence type="ECO:0000256" key="2">
    <source>
        <dbReference type="ARBA" id="ARBA00023004"/>
    </source>
</evidence>
<protein>
    <submittedName>
        <fullName evidence="5">4Fe-4S dicluster domain-containing protein</fullName>
    </submittedName>
</protein>
<dbReference type="InterPro" id="IPR004108">
    <property type="entry name" value="Fe_hydrogenase_lsu_C"/>
</dbReference>
<evidence type="ECO:0000313" key="5">
    <source>
        <dbReference type="EMBL" id="MBU5438603.1"/>
    </source>
</evidence>
<keyword evidence="2" id="KW-0408">Iron</keyword>
<dbReference type="InterPro" id="IPR017900">
    <property type="entry name" value="4Fe4S_Fe_S_CS"/>
</dbReference>
<dbReference type="InterPro" id="IPR027631">
    <property type="entry name" value="Mono_FeFe_hydrog"/>
</dbReference>
<dbReference type="Pfam" id="PF00037">
    <property type="entry name" value="Fer4"/>
    <property type="match status" value="2"/>
</dbReference>
<feature type="domain" description="4Fe-4S ferredoxin-type" evidence="4">
    <location>
        <begin position="168"/>
        <end position="197"/>
    </location>
</feature>
<keyword evidence="3" id="KW-0411">Iron-sulfur</keyword>
<comment type="caution">
    <text evidence="5">The sequence shown here is derived from an EMBL/GenBank/DDBJ whole genome shotgun (WGS) entry which is preliminary data.</text>
</comment>
<proteinExistence type="predicted"/>